<dbReference type="OrthoDB" id="118592at2759"/>
<dbReference type="VEuPathDB" id="FungiDB:PPTG_00677"/>
<dbReference type="PANTHER" id="PTHR33050">
    <property type="entry name" value="REVERSE TRANSCRIPTASE DOMAIN-CONTAINING PROTEIN"/>
    <property type="match status" value="1"/>
</dbReference>
<organism evidence="1">
    <name type="scientific">Phytophthora nicotianae</name>
    <name type="common">Potato buckeye rot agent</name>
    <name type="synonym">Phytophthora parasitica</name>
    <dbReference type="NCBI Taxonomy" id="4792"/>
    <lineage>
        <taxon>Eukaryota</taxon>
        <taxon>Sar</taxon>
        <taxon>Stramenopiles</taxon>
        <taxon>Oomycota</taxon>
        <taxon>Peronosporomycetes</taxon>
        <taxon>Peronosporales</taxon>
        <taxon>Peronosporaceae</taxon>
        <taxon>Phytophthora</taxon>
    </lineage>
</organism>
<reference evidence="1" key="1">
    <citation type="submission" date="2013-11" db="EMBL/GenBank/DDBJ databases">
        <title>The Genome Sequence of Phytophthora parasitica CHvinca01.</title>
        <authorList>
            <consortium name="The Broad Institute Genomics Platform"/>
            <person name="Russ C."/>
            <person name="Tyler B."/>
            <person name="Panabieres F."/>
            <person name="Shan W."/>
            <person name="Tripathy S."/>
            <person name="Grunwald N."/>
            <person name="Machado M."/>
            <person name="Johnson C.S."/>
            <person name="Arredondo F."/>
            <person name="Hong C."/>
            <person name="Coffey M."/>
            <person name="Young S.K."/>
            <person name="Zeng Q."/>
            <person name="Gargeya S."/>
            <person name="Fitzgerald M."/>
            <person name="Abouelleil A."/>
            <person name="Alvarado L."/>
            <person name="Chapman S.B."/>
            <person name="Gainer-Dewar J."/>
            <person name="Goldberg J."/>
            <person name="Griggs A."/>
            <person name="Gujja S."/>
            <person name="Hansen M."/>
            <person name="Howarth C."/>
            <person name="Imamovic A."/>
            <person name="Ireland A."/>
            <person name="Larimer J."/>
            <person name="McCowan C."/>
            <person name="Murphy C."/>
            <person name="Pearson M."/>
            <person name="Poon T.W."/>
            <person name="Priest M."/>
            <person name="Roberts A."/>
            <person name="Saif S."/>
            <person name="Shea T."/>
            <person name="Sykes S."/>
            <person name="Wortman J."/>
            <person name="Nusbaum C."/>
            <person name="Birren B."/>
        </authorList>
    </citation>
    <scope>NUCLEOTIDE SEQUENCE [LARGE SCALE GENOMIC DNA]</scope>
    <source>
        <strain evidence="1">CHvinca01</strain>
    </source>
</reference>
<accession>W2KY28</accession>
<dbReference type="PANTHER" id="PTHR33050:SF7">
    <property type="entry name" value="RIBONUCLEASE H"/>
    <property type="match status" value="1"/>
</dbReference>
<evidence type="ECO:0000313" key="1">
    <source>
        <dbReference type="EMBL" id="ETL90058.1"/>
    </source>
</evidence>
<name>W2KY28_PHYNI</name>
<sequence>MSPPRQSVRPPNHGSARDRLNILRKNIRKEQDAWRCLVLDADLLEQWPEIIISPFGVVDKGGEDSKVSGRTIHDLSYPEGASINDFTDQDSINKPDYTHCDAVSREILRAKQQFPSAKIAVMTGDVATAFRNISIHSNSVYLVAGRIAEEGAIVIELSAPFGWTGSPGFYEIFGGAITHVHGSHTNALSPKGFFAYQITLTCLRTLDPHAARWTVRSGTPWCPSSVLTPSTPRNLPIGARASVSLVSNLIPKLGKSRYRSQIFKKLAGSSERQLILEFNRGVRNGFDINYRELLSCAFAVHAWGTRWSQQSLSHSRPLHVHFRIDNASAVAWQNKLASRNPRAQVIIRLLSWWETSFRLRFSASHIAGINNVRADAGSRSPADPSFAALFASLNAGWLQ</sequence>
<dbReference type="CDD" id="cd09275">
    <property type="entry name" value="RNase_HI_RT_DIRS1"/>
    <property type="match status" value="1"/>
</dbReference>
<dbReference type="VEuPathDB" id="FungiDB:PPTG_23382"/>
<feature type="non-terminal residue" evidence="1">
    <location>
        <position position="399"/>
    </location>
</feature>
<dbReference type="Proteomes" id="UP000054423">
    <property type="component" value="Unassembled WGS sequence"/>
</dbReference>
<dbReference type="EMBL" id="KI680399">
    <property type="protein sequence ID" value="ETL90058.1"/>
    <property type="molecule type" value="Genomic_DNA"/>
</dbReference>
<dbReference type="InterPro" id="IPR052055">
    <property type="entry name" value="Hepadnavirus_pol/RT"/>
</dbReference>
<protein>
    <submittedName>
        <fullName evidence="1">Uncharacterized protein</fullName>
    </submittedName>
</protein>
<dbReference type="AlphaFoldDB" id="W2KY28"/>
<proteinExistence type="predicted"/>
<gene>
    <name evidence="1" type="ORF">L917_11119</name>
</gene>